<sequence>MTYYKAEIERICGSIIATQEFFVKINQLITATTSRFTAEALRPGSTAAATLVSFLNYLKRWEACSGAFLSNSMATGLRVTISSTLSLLEYLTKSVGSRYLMTSKLSTDPLENFRHHSPI</sequence>
<proteinExistence type="predicted"/>
<accession>A0ACB8C1U7</accession>
<name>A0ACB8C1U7_DERSI</name>
<evidence type="ECO:0000313" key="2">
    <source>
        <dbReference type="Proteomes" id="UP000821865"/>
    </source>
</evidence>
<organism evidence="1 2">
    <name type="scientific">Dermacentor silvarum</name>
    <name type="common">Tick</name>
    <dbReference type="NCBI Taxonomy" id="543639"/>
    <lineage>
        <taxon>Eukaryota</taxon>
        <taxon>Metazoa</taxon>
        <taxon>Ecdysozoa</taxon>
        <taxon>Arthropoda</taxon>
        <taxon>Chelicerata</taxon>
        <taxon>Arachnida</taxon>
        <taxon>Acari</taxon>
        <taxon>Parasitiformes</taxon>
        <taxon>Ixodida</taxon>
        <taxon>Ixodoidea</taxon>
        <taxon>Ixodidae</taxon>
        <taxon>Rhipicephalinae</taxon>
        <taxon>Dermacentor</taxon>
    </lineage>
</organism>
<evidence type="ECO:0000313" key="1">
    <source>
        <dbReference type="EMBL" id="KAH7932697.1"/>
    </source>
</evidence>
<reference evidence="1" key="1">
    <citation type="submission" date="2020-05" db="EMBL/GenBank/DDBJ databases">
        <title>Large-scale comparative analyses of tick genomes elucidate their genetic diversity and vector capacities.</title>
        <authorList>
            <person name="Jia N."/>
            <person name="Wang J."/>
            <person name="Shi W."/>
            <person name="Du L."/>
            <person name="Sun Y."/>
            <person name="Zhan W."/>
            <person name="Jiang J."/>
            <person name="Wang Q."/>
            <person name="Zhang B."/>
            <person name="Ji P."/>
            <person name="Sakyi L.B."/>
            <person name="Cui X."/>
            <person name="Yuan T."/>
            <person name="Jiang B."/>
            <person name="Yang W."/>
            <person name="Lam T.T.-Y."/>
            <person name="Chang Q."/>
            <person name="Ding S."/>
            <person name="Wang X."/>
            <person name="Zhu J."/>
            <person name="Ruan X."/>
            <person name="Zhao L."/>
            <person name="Wei J."/>
            <person name="Que T."/>
            <person name="Du C."/>
            <person name="Cheng J."/>
            <person name="Dai P."/>
            <person name="Han X."/>
            <person name="Huang E."/>
            <person name="Gao Y."/>
            <person name="Liu J."/>
            <person name="Shao H."/>
            <person name="Ye R."/>
            <person name="Li L."/>
            <person name="Wei W."/>
            <person name="Wang X."/>
            <person name="Wang C."/>
            <person name="Yang T."/>
            <person name="Huo Q."/>
            <person name="Li W."/>
            <person name="Guo W."/>
            <person name="Chen H."/>
            <person name="Zhou L."/>
            <person name="Ni X."/>
            <person name="Tian J."/>
            <person name="Zhou Y."/>
            <person name="Sheng Y."/>
            <person name="Liu T."/>
            <person name="Pan Y."/>
            <person name="Xia L."/>
            <person name="Li J."/>
            <person name="Zhao F."/>
            <person name="Cao W."/>
        </authorList>
    </citation>
    <scope>NUCLEOTIDE SEQUENCE</scope>
    <source>
        <strain evidence="1">Dsil-2018</strain>
    </source>
</reference>
<gene>
    <name evidence="1" type="ORF">HPB49_001265</name>
</gene>
<comment type="caution">
    <text evidence="1">The sequence shown here is derived from an EMBL/GenBank/DDBJ whole genome shotgun (WGS) entry which is preliminary data.</text>
</comment>
<protein>
    <submittedName>
        <fullName evidence="1">Uncharacterized protein</fullName>
    </submittedName>
</protein>
<dbReference type="EMBL" id="CM023478">
    <property type="protein sequence ID" value="KAH7932697.1"/>
    <property type="molecule type" value="Genomic_DNA"/>
</dbReference>
<keyword evidence="2" id="KW-1185">Reference proteome</keyword>
<dbReference type="Proteomes" id="UP000821865">
    <property type="component" value="Chromosome 9"/>
</dbReference>